<accession>A0ACC2LTK5</accession>
<dbReference type="EMBL" id="CM056811">
    <property type="protein sequence ID" value="KAJ8636668.1"/>
    <property type="molecule type" value="Genomic_DNA"/>
</dbReference>
<keyword evidence="2" id="KW-1185">Reference proteome</keyword>
<evidence type="ECO:0000313" key="2">
    <source>
        <dbReference type="Proteomes" id="UP001234297"/>
    </source>
</evidence>
<evidence type="ECO:0000313" key="1">
    <source>
        <dbReference type="EMBL" id="KAJ8636668.1"/>
    </source>
</evidence>
<gene>
    <name evidence="1" type="ORF">MRB53_010935</name>
</gene>
<sequence length="153" mass="17318">MGSYDFKKTSAGIFIMPTYPSLKSMKLYATLPLSLLLCFLIFSLVMAEEDQRKEIPQEQSLPSIEQQNLVSDGVDATIDRNSLGLNLPAARREWPDVVGMSVEEAEKRIKEDMPMAIFQVVLPDCLVTMDYNLRRVRLYVDSFAKVVRPPKTG</sequence>
<organism evidence="1 2">
    <name type="scientific">Persea americana</name>
    <name type="common">Avocado</name>
    <dbReference type="NCBI Taxonomy" id="3435"/>
    <lineage>
        <taxon>Eukaryota</taxon>
        <taxon>Viridiplantae</taxon>
        <taxon>Streptophyta</taxon>
        <taxon>Embryophyta</taxon>
        <taxon>Tracheophyta</taxon>
        <taxon>Spermatophyta</taxon>
        <taxon>Magnoliopsida</taxon>
        <taxon>Magnoliidae</taxon>
        <taxon>Laurales</taxon>
        <taxon>Lauraceae</taxon>
        <taxon>Persea</taxon>
    </lineage>
</organism>
<proteinExistence type="predicted"/>
<protein>
    <submittedName>
        <fullName evidence="1">Uncharacterized protein</fullName>
    </submittedName>
</protein>
<reference evidence="1 2" key="1">
    <citation type="journal article" date="2022" name="Hortic Res">
        <title>A haplotype resolved chromosomal level avocado genome allows analysis of novel avocado genes.</title>
        <authorList>
            <person name="Nath O."/>
            <person name="Fletcher S.J."/>
            <person name="Hayward A."/>
            <person name="Shaw L.M."/>
            <person name="Masouleh A.K."/>
            <person name="Furtado A."/>
            <person name="Henry R.J."/>
            <person name="Mitter N."/>
        </authorList>
    </citation>
    <scope>NUCLEOTIDE SEQUENCE [LARGE SCALE GENOMIC DNA]</scope>
    <source>
        <strain evidence="2">cv. Hass</strain>
    </source>
</reference>
<dbReference type="Proteomes" id="UP001234297">
    <property type="component" value="Chromosome 3"/>
</dbReference>
<comment type="caution">
    <text evidence="1">The sequence shown here is derived from an EMBL/GenBank/DDBJ whole genome shotgun (WGS) entry which is preliminary data.</text>
</comment>
<name>A0ACC2LTK5_PERAE</name>